<comment type="caution">
    <text evidence="2">The sequence shown here is derived from an EMBL/GenBank/DDBJ whole genome shotgun (WGS) entry which is preliminary data.</text>
</comment>
<organism evidence="2 3">
    <name type="scientific">Coemansia biformis</name>
    <dbReference type="NCBI Taxonomy" id="1286918"/>
    <lineage>
        <taxon>Eukaryota</taxon>
        <taxon>Fungi</taxon>
        <taxon>Fungi incertae sedis</taxon>
        <taxon>Zoopagomycota</taxon>
        <taxon>Kickxellomycotina</taxon>
        <taxon>Kickxellomycetes</taxon>
        <taxon>Kickxellales</taxon>
        <taxon>Kickxellaceae</taxon>
        <taxon>Coemansia</taxon>
    </lineage>
</organism>
<dbReference type="OrthoDB" id="5589797at2759"/>
<name>A0A9W7YBV7_9FUNG</name>
<evidence type="ECO:0000313" key="2">
    <source>
        <dbReference type="EMBL" id="KAJ1728628.1"/>
    </source>
</evidence>
<dbReference type="Proteomes" id="UP001143981">
    <property type="component" value="Unassembled WGS sequence"/>
</dbReference>
<feature type="region of interest" description="Disordered" evidence="1">
    <location>
        <begin position="266"/>
        <end position="336"/>
    </location>
</feature>
<gene>
    <name evidence="2" type="ORF">LPJ61_003930</name>
</gene>
<feature type="non-terminal residue" evidence="2">
    <location>
        <position position="1"/>
    </location>
</feature>
<accession>A0A9W7YBV7</accession>
<reference evidence="2" key="1">
    <citation type="submission" date="2022-07" db="EMBL/GenBank/DDBJ databases">
        <title>Phylogenomic reconstructions and comparative analyses of Kickxellomycotina fungi.</title>
        <authorList>
            <person name="Reynolds N.K."/>
            <person name="Stajich J.E."/>
            <person name="Barry K."/>
            <person name="Grigoriev I.V."/>
            <person name="Crous P."/>
            <person name="Smith M.E."/>
        </authorList>
    </citation>
    <scope>NUCLEOTIDE SEQUENCE</scope>
    <source>
        <strain evidence="2">BCRC 34381</strain>
    </source>
</reference>
<protein>
    <submittedName>
        <fullName evidence="2">Uncharacterized protein</fullName>
    </submittedName>
</protein>
<sequence>PNETERARMDAWVEDDDEFSPGDYDLSGTYFELASASTCCAASAGVSDTAYGGIPWPENQASPTLRELRAREGGQCTTPKSRVSSTSTVVDDSALSPEQYRRIVMSSARKLQWQCRRREMSSIVHVRNIMAKASERYVETSGGRPLDAPLEPGRLVADICAYGGTAPAIAHQQRDGIMPAAAAATQLAPVSPLQGDSAELAYAQPPSECADADAATTTDADAEAGGLFPARIRSMECLPLLLHLAKRSSPTADEMRVRTQKRAAIADGSEPVYDGEHWPSTGDLVSLDPAGPARSARGGGSSGSPRTAYRPYRRRRRHRGGRRSATSPANSALVLC</sequence>
<feature type="compositionally biased region" description="Basic residues" evidence="1">
    <location>
        <begin position="311"/>
        <end position="322"/>
    </location>
</feature>
<evidence type="ECO:0000256" key="1">
    <source>
        <dbReference type="SAM" id="MobiDB-lite"/>
    </source>
</evidence>
<dbReference type="EMBL" id="JANBOI010000772">
    <property type="protein sequence ID" value="KAJ1728628.1"/>
    <property type="molecule type" value="Genomic_DNA"/>
</dbReference>
<evidence type="ECO:0000313" key="3">
    <source>
        <dbReference type="Proteomes" id="UP001143981"/>
    </source>
</evidence>
<proteinExistence type="predicted"/>
<dbReference type="AlphaFoldDB" id="A0A9W7YBV7"/>
<keyword evidence="3" id="KW-1185">Reference proteome</keyword>